<feature type="transmembrane region" description="Helical" evidence="9">
    <location>
        <begin position="377"/>
        <end position="396"/>
    </location>
</feature>
<keyword evidence="8 9" id="KW-0472">Membrane</keyword>
<accession>A0ABS9MRF7</accession>
<dbReference type="InterPro" id="IPR005495">
    <property type="entry name" value="LptG/LptF_permease"/>
</dbReference>
<evidence type="ECO:0000256" key="8">
    <source>
        <dbReference type="ARBA" id="ARBA00023136"/>
    </source>
</evidence>
<dbReference type="NCBIfam" id="TIGR04407">
    <property type="entry name" value="LptF_YjgP"/>
    <property type="match status" value="1"/>
</dbReference>
<reference evidence="10 11" key="1">
    <citation type="submission" date="2022-02" db="EMBL/GenBank/DDBJ databases">
        <title>Mesosutterella porci, a novel member of the family Sutterellaceae from pig feces.</title>
        <authorList>
            <person name="Wylensek D."/>
            <person name="Clavel T."/>
        </authorList>
    </citation>
    <scope>NUCLEOTIDE SEQUENCE [LARGE SCALE GENOMIC DNA]</scope>
    <source>
        <strain evidence="11">oilRF-744-wt-GAM-9</strain>
    </source>
</reference>
<dbReference type="RefSeq" id="WP_237978951.1">
    <property type="nucleotide sequence ID" value="NZ_JAKNCT010000008.1"/>
</dbReference>
<keyword evidence="6 9" id="KW-0812">Transmembrane</keyword>
<dbReference type="EMBL" id="JAKNCT010000008">
    <property type="protein sequence ID" value="MCG5031216.1"/>
    <property type="molecule type" value="Genomic_DNA"/>
</dbReference>
<evidence type="ECO:0000256" key="4">
    <source>
        <dbReference type="ARBA" id="ARBA00022475"/>
    </source>
</evidence>
<keyword evidence="7 9" id="KW-1133">Transmembrane helix</keyword>
<keyword evidence="4" id="KW-1003">Cell membrane</keyword>
<protein>
    <recommendedName>
        <fullName evidence="2">Lipopolysaccharide export system permease protein LptF</fullName>
    </recommendedName>
</protein>
<feature type="transmembrane region" description="Helical" evidence="9">
    <location>
        <begin position="149"/>
        <end position="168"/>
    </location>
</feature>
<keyword evidence="11" id="KW-1185">Reference proteome</keyword>
<evidence type="ECO:0000256" key="2">
    <source>
        <dbReference type="ARBA" id="ARBA00014213"/>
    </source>
</evidence>
<evidence type="ECO:0000313" key="10">
    <source>
        <dbReference type="EMBL" id="MCG5031216.1"/>
    </source>
</evidence>
<dbReference type="InterPro" id="IPR030922">
    <property type="entry name" value="LptF"/>
</dbReference>
<organism evidence="10 11">
    <name type="scientific">Mesosutterella porci</name>
    <dbReference type="NCBI Taxonomy" id="2915351"/>
    <lineage>
        <taxon>Bacteria</taxon>
        <taxon>Pseudomonadati</taxon>
        <taxon>Pseudomonadota</taxon>
        <taxon>Betaproteobacteria</taxon>
        <taxon>Burkholderiales</taxon>
        <taxon>Sutterellaceae</taxon>
        <taxon>Mesosutterella</taxon>
    </lineage>
</organism>
<evidence type="ECO:0000256" key="6">
    <source>
        <dbReference type="ARBA" id="ARBA00022692"/>
    </source>
</evidence>
<evidence type="ECO:0000313" key="11">
    <source>
        <dbReference type="Proteomes" id="UP001297600"/>
    </source>
</evidence>
<dbReference type="PANTHER" id="PTHR33529">
    <property type="entry name" value="SLR0882 PROTEIN-RELATED"/>
    <property type="match status" value="1"/>
</dbReference>
<sequence length="415" mass="47154">MTPDNKLFLLFARQPSVFGKFVLQSQIWRFYAVFPGRLQENVFMIFKRSLVSEFTNTAGGVFTVLFSIVLTVALVRILARVNSGSYDQGSILQIVLYSALTYLAPLLAMSLFIAILIALIRSWQQNEMVVWFSSGGLSLLAWLRPVIRFSIPIVLLTALVSLVLAPWARNQMEVNKSQFSQRDDTAKVASGQFIESQGGKRVFFIEQADEDQEFVKGIFVSENRGDKRTIVVAREGRLMTNDAGDRYVELKSGRRYVVPAQKPSFQITEFDKYGIRLDIKPDQALSVNKAQALTTDELWKNRQDPKNMGQLFWRLSWPFVALNLALLAIPLSFSNPRAGRSLNLVVAVLIYILYLNSVSAVQTMITNSRLTWVQGMLAVHGAVLLITTVLFIRRIWFQRWLPPQLSIGYWRTRGK</sequence>
<evidence type="ECO:0000256" key="3">
    <source>
        <dbReference type="ARBA" id="ARBA00022448"/>
    </source>
</evidence>
<comment type="subcellular location">
    <subcellularLocation>
        <location evidence="1">Cell inner membrane</location>
        <topology evidence="1">Multi-pass membrane protein</topology>
    </subcellularLocation>
</comment>
<evidence type="ECO:0000256" key="1">
    <source>
        <dbReference type="ARBA" id="ARBA00004429"/>
    </source>
</evidence>
<proteinExistence type="predicted"/>
<evidence type="ECO:0000256" key="5">
    <source>
        <dbReference type="ARBA" id="ARBA00022519"/>
    </source>
</evidence>
<comment type="caution">
    <text evidence="10">The sequence shown here is derived from an EMBL/GenBank/DDBJ whole genome shotgun (WGS) entry which is preliminary data.</text>
</comment>
<keyword evidence="5" id="KW-0997">Cell inner membrane</keyword>
<evidence type="ECO:0000256" key="9">
    <source>
        <dbReference type="SAM" id="Phobius"/>
    </source>
</evidence>
<feature type="transmembrane region" description="Helical" evidence="9">
    <location>
        <begin position="345"/>
        <end position="365"/>
    </location>
</feature>
<dbReference type="PANTHER" id="PTHR33529:SF7">
    <property type="entry name" value="LIPOPOLYSACCHARIDE EXPORT SYSTEM PERMEASE PROTEIN LPTF"/>
    <property type="match status" value="1"/>
</dbReference>
<dbReference type="Pfam" id="PF03739">
    <property type="entry name" value="LptF_LptG"/>
    <property type="match status" value="1"/>
</dbReference>
<gene>
    <name evidence="10" type="primary">lptF</name>
    <name evidence="10" type="ORF">MAF45_07140</name>
</gene>
<keyword evidence="3" id="KW-0813">Transport</keyword>
<feature type="transmembrane region" description="Helical" evidence="9">
    <location>
        <begin position="54"/>
        <end position="79"/>
    </location>
</feature>
<evidence type="ECO:0000256" key="7">
    <source>
        <dbReference type="ARBA" id="ARBA00022989"/>
    </source>
</evidence>
<name>A0ABS9MRF7_9BURK</name>
<feature type="transmembrane region" description="Helical" evidence="9">
    <location>
        <begin position="99"/>
        <end position="120"/>
    </location>
</feature>
<dbReference type="Proteomes" id="UP001297600">
    <property type="component" value="Unassembled WGS sequence"/>
</dbReference>
<feature type="transmembrane region" description="Helical" evidence="9">
    <location>
        <begin position="311"/>
        <end position="333"/>
    </location>
</feature>